<name>A0ABR5J197_9ACTN</name>
<keyword evidence="3" id="KW-1185">Reference proteome</keyword>
<dbReference type="Gene3D" id="1.50.10.20">
    <property type="match status" value="1"/>
</dbReference>
<evidence type="ECO:0008006" key="4">
    <source>
        <dbReference type="Google" id="ProtNLM"/>
    </source>
</evidence>
<dbReference type="EMBL" id="LGUT01002405">
    <property type="protein sequence ID" value="KOG87155.1"/>
    <property type="molecule type" value="Genomic_DNA"/>
</dbReference>
<reference evidence="2 3" key="1">
    <citation type="submission" date="2015-07" db="EMBL/GenBank/DDBJ databases">
        <authorList>
            <person name="Ju K.-S."/>
            <person name="Doroghazi J.R."/>
            <person name="Metcalf W.W."/>
        </authorList>
    </citation>
    <scope>NUCLEOTIDE SEQUENCE [LARGE SCALE GENOMIC DNA]</scope>
    <source>
        <strain evidence="2 3">NRRL B-3589</strain>
    </source>
</reference>
<evidence type="ECO:0000256" key="1">
    <source>
        <dbReference type="SAM" id="MobiDB-lite"/>
    </source>
</evidence>
<gene>
    <name evidence="2" type="ORF">ADK38_27025</name>
</gene>
<evidence type="ECO:0000313" key="3">
    <source>
        <dbReference type="Proteomes" id="UP000037020"/>
    </source>
</evidence>
<dbReference type="SUPFAM" id="SSF158745">
    <property type="entry name" value="LanC-like"/>
    <property type="match status" value="1"/>
</dbReference>
<comment type="caution">
    <text evidence="2">The sequence shown here is derived from an EMBL/GenBank/DDBJ whole genome shotgun (WGS) entry which is preliminary data.</text>
</comment>
<organism evidence="2 3">
    <name type="scientific">Streptomyces varsoviensis</name>
    <dbReference type="NCBI Taxonomy" id="67373"/>
    <lineage>
        <taxon>Bacteria</taxon>
        <taxon>Bacillati</taxon>
        <taxon>Actinomycetota</taxon>
        <taxon>Actinomycetes</taxon>
        <taxon>Kitasatosporales</taxon>
        <taxon>Streptomycetaceae</taxon>
        <taxon>Streptomyces</taxon>
    </lineage>
</organism>
<sequence length="93" mass="9546">MDDLAERLIDPEYVAAAATAPGNVDQHPGSPQASPPWRPLGLGESHAGVALLCAELSHHDSRLRRAAHAHLAAAARGLRRPAGAGLFGGTASL</sequence>
<protein>
    <recommendedName>
        <fullName evidence="4">Lanthionine synthetase</fullName>
    </recommendedName>
</protein>
<evidence type="ECO:0000313" key="2">
    <source>
        <dbReference type="EMBL" id="KOG87155.1"/>
    </source>
</evidence>
<feature type="region of interest" description="Disordered" evidence="1">
    <location>
        <begin position="16"/>
        <end position="41"/>
    </location>
</feature>
<proteinExistence type="predicted"/>
<accession>A0ABR5J197</accession>
<dbReference type="Proteomes" id="UP000037020">
    <property type="component" value="Unassembled WGS sequence"/>
</dbReference>
<feature type="non-terminal residue" evidence="2">
    <location>
        <position position="93"/>
    </location>
</feature>